<dbReference type="InterPro" id="IPR036465">
    <property type="entry name" value="vWFA_dom_sf"/>
</dbReference>
<keyword evidence="2" id="KW-1133">Transmembrane helix</keyword>
<dbReference type="Pfam" id="PF13400">
    <property type="entry name" value="Tad"/>
    <property type="match status" value="1"/>
</dbReference>
<feature type="compositionally biased region" description="Low complexity" evidence="1">
    <location>
        <begin position="275"/>
        <end position="295"/>
    </location>
</feature>
<comment type="caution">
    <text evidence="4">The sequence shown here is derived from an EMBL/GenBank/DDBJ whole genome shotgun (WGS) entry which is preliminary data.</text>
</comment>
<keyword evidence="2" id="KW-0472">Membrane</keyword>
<reference evidence="4 5" key="1">
    <citation type="submission" date="2021-08" db="EMBL/GenBank/DDBJ databases">
        <title>Comparative Genomics Analysis of the Genus Qipengyuania Reveals Extensive Genetic Diversity and Metabolic Versatility, Including the Description of Fifteen Novel Species.</title>
        <authorList>
            <person name="Liu Y."/>
        </authorList>
    </citation>
    <scope>NUCLEOTIDE SEQUENCE [LARGE SCALE GENOMIC DNA]</scope>
    <source>
        <strain evidence="4 5">YG27</strain>
    </source>
</reference>
<organism evidence="4 5">
    <name type="scientific">Qipengyuania mesophila</name>
    <dbReference type="NCBI Taxonomy" id="2867246"/>
    <lineage>
        <taxon>Bacteria</taxon>
        <taxon>Pseudomonadati</taxon>
        <taxon>Pseudomonadota</taxon>
        <taxon>Alphaproteobacteria</taxon>
        <taxon>Sphingomonadales</taxon>
        <taxon>Erythrobacteraceae</taxon>
        <taxon>Qipengyuania</taxon>
    </lineage>
</organism>
<keyword evidence="2" id="KW-0812">Transmembrane</keyword>
<protein>
    <recommendedName>
        <fullName evidence="3">VWFA domain-containing protein</fullName>
    </recommendedName>
</protein>
<dbReference type="RefSeq" id="WP_221599802.1">
    <property type="nucleotide sequence ID" value="NZ_JAIGNU010000001.1"/>
</dbReference>
<evidence type="ECO:0000313" key="5">
    <source>
        <dbReference type="Proteomes" id="UP000782554"/>
    </source>
</evidence>
<gene>
    <name evidence="4" type="ORF">K3181_00495</name>
</gene>
<dbReference type="InterPro" id="IPR028087">
    <property type="entry name" value="Tad_N"/>
</dbReference>
<proteinExistence type="predicted"/>
<evidence type="ECO:0000256" key="2">
    <source>
        <dbReference type="SAM" id="Phobius"/>
    </source>
</evidence>
<evidence type="ECO:0000256" key="1">
    <source>
        <dbReference type="SAM" id="MobiDB-lite"/>
    </source>
</evidence>
<feature type="region of interest" description="Disordered" evidence="1">
    <location>
        <begin position="266"/>
        <end position="295"/>
    </location>
</feature>
<dbReference type="SUPFAM" id="SSF53300">
    <property type="entry name" value="vWA-like"/>
    <property type="match status" value="1"/>
</dbReference>
<keyword evidence="5" id="KW-1185">Reference proteome</keyword>
<dbReference type="PROSITE" id="PS50234">
    <property type="entry name" value="VWFA"/>
    <property type="match status" value="1"/>
</dbReference>
<sequence length="645" mass="68827">MAFFRRLLASLSRDNRGNVLAIVGAALVPLTIMIGSGIDLSRAYMAKSKMQSACDSASLAARRVLLNDTLTTSVETTGKEFFGFNFPQGLYGTAAFTPTVTKPSAGVIRVAANTTIPTVVMKLFGFGSLPVAVTCDASLNFVNTDIVLVLDVTGSMANDLNGTPKIEALQDAVLALYDELAPVQTQLESQGLRLRYGIVPYSSTVNVGRLLYAKDPSYIRSSVTIPSRVANFNADVYTPQTPTSSGSWEYASGSYTSSACQSWVESSSTTGGGPAPTATTVTRYQGTSSSSGYSQSNDWGYSGASDTSGTYRSCRRWKVVETTTYATGSQKAFSSWTYQQTTYDLSNYITPTGTMTYATSGAGTVPAPGGTYNLRQLAASGTGTSTSTATWNGCIEERDTTTSIDGGTSLTIPSGAKDLDINLIPSSDATRWRPMVPDLIYTRSGGTTSQTSTNSTTTSGWILNYGYSQGYWACPTEARRLAVWDRTSLDTYLTGLQTVGGTYHDIGMIWGARMVSTGGAFGDACTYYNSMPCNRHVIFMTDGQQTAYCNVYTAYGVEQNDMRVTGSGSCTDQLIRHEQRFRMACNAAKNLGASVWVIGFDTALNSNLSGCASSSEQADTASNRTALIAKFQQIGNKIGALRLTQ</sequence>
<name>A0ABS7JQK8_9SPHN</name>
<dbReference type="EMBL" id="JAIGNU010000001">
    <property type="protein sequence ID" value="MBX7499917.1"/>
    <property type="molecule type" value="Genomic_DNA"/>
</dbReference>
<evidence type="ECO:0000259" key="3">
    <source>
        <dbReference type="PROSITE" id="PS50234"/>
    </source>
</evidence>
<feature type="transmembrane region" description="Helical" evidence="2">
    <location>
        <begin position="20"/>
        <end position="40"/>
    </location>
</feature>
<dbReference type="Gene3D" id="3.40.50.410">
    <property type="entry name" value="von Willebrand factor, type A domain"/>
    <property type="match status" value="2"/>
</dbReference>
<dbReference type="InterPro" id="IPR002035">
    <property type="entry name" value="VWF_A"/>
</dbReference>
<accession>A0ABS7JQK8</accession>
<dbReference type="Proteomes" id="UP000782554">
    <property type="component" value="Unassembled WGS sequence"/>
</dbReference>
<evidence type="ECO:0000313" key="4">
    <source>
        <dbReference type="EMBL" id="MBX7499917.1"/>
    </source>
</evidence>
<feature type="domain" description="VWFA" evidence="3">
    <location>
        <begin position="145"/>
        <end position="206"/>
    </location>
</feature>